<dbReference type="OrthoDB" id="9803968at2"/>
<evidence type="ECO:0000313" key="4">
    <source>
        <dbReference type="Proteomes" id="UP000298050"/>
    </source>
</evidence>
<keyword evidence="4" id="KW-1185">Reference proteome</keyword>
<keyword evidence="3" id="KW-0436">Ligase</keyword>
<comment type="caution">
    <text evidence="3">The sequence shown here is derived from an EMBL/GenBank/DDBJ whole genome shotgun (WGS) entry which is preliminary data.</text>
</comment>
<reference evidence="3 4" key="1">
    <citation type="submission" date="2019-04" db="EMBL/GenBank/DDBJ databases">
        <title>Taxonomy of novel Haliea sp. from mangrove soil of West Coast of India.</title>
        <authorList>
            <person name="Verma A."/>
            <person name="Kumar P."/>
            <person name="Krishnamurthi S."/>
        </authorList>
    </citation>
    <scope>NUCLEOTIDE SEQUENCE [LARGE SCALE GENOMIC DNA]</scope>
    <source>
        <strain evidence="3 4">SAOS-164</strain>
    </source>
</reference>
<dbReference type="InterPro" id="IPR042099">
    <property type="entry name" value="ANL_N_sf"/>
</dbReference>
<accession>A0A4Z0M8I1</accession>
<protein>
    <submittedName>
        <fullName evidence="3">Long-chain fatty acid--CoA ligase</fullName>
    </submittedName>
</protein>
<dbReference type="EMBL" id="SRLE01000002">
    <property type="protein sequence ID" value="TGD75784.1"/>
    <property type="molecule type" value="Genomic_DNA"/>
</dbReference>
<dbReference type="SUPFAM" id="SSF56801">
    <property type="entry name" value="Acetyl-CoA synthetase-like"/>
    <property type="match status" value="1"/>
</dbReference>
<dbReference type="PANTHER" id="PTHR43767:SF1">
    <property type="entry name" value="NONRIBOSOMAL PEPTIDE SYNTHASE PES1 (EUROFUNG)-RELATED"/>
    <property type="match status" value="1"/>
</dbReference>
<name>A0A4Z0M8I1_9GAMM</name>
<dbReference type="Proteomes" id="UP000298050">
    <property type="component" value="Unassembled WGS sequence"/>
</dbReference>
<evidence type="ECO:0000259" key="2">
    <source>
        <dbReference type="Pfam" id="PF13193"/>
    </source>
</evidence>
<dbReference type="Gene3D" id="3.40.50.12780">
    <property type="entry name" value="N-terminal domain of ligase-like"/>
    <property type="match status" value="1"/>
</dbReference>
<dbReference type="Pfam" id="PF00501">
    <property type="entry name" value="AMP-binding"/>
    <property type="match status" value="1"/>
</dbReference>
<dbReference type="InterPro" id="IPR025110">
    <property type="entry name" value="AMP-bd_C"/>
</dbReference>
<dbReference type="Gene3D" id="3.30.300.30">
    <property type="match status" value="1"/>
</dbReference>
<dbReference type="InterPro" id="IPR045851">
    <property type="entry name" value="AMP-bd_C_sf"/>
</dbReference>
<organism evidence="3 4">
    <name type="scientific">Mangrovimicrobium sediminis</name>
    <dbReference type="NCBI Taxonomy" id="2562682"/>
    <lineage>
        <taxon>Bacteria</taxon>
        <taxon>Pseudomonadati</taxon>
        <taxon>Pseudomonadota</taxon>
        <taxon>Gammaproteobacteria</taxon>
        <taxon>Cellvibrionales</taxon>
        <taxon>Halieaceae</taxon>
        <taxon>Mangrovimicrobium</taxon>
    </lineage>
</organism>
<dbReference type="InterPro" id="IPR000873">
    <property type="entry name" value="AMP-dep_synth/lig_dom"/>
</dbReference>
<proteinExistence type="predicted"/>
<sequence length="519" mass="56302">MTTFDSSAPLLPEILALHGKWRAAKDAVICGAQRWNWAEFCAANHRFAHGLAAHGVQPGDRVAVVMSNGLPMLQALYGIMAAGACSVPINLSVSDPALLGMLEDSGAVAVVVTPDQLQRLLALGDALPAQLQLKVVTGDAPEDWTAMEALCAGQPEHLPPLQLADDAPLNIIYSSGTTGLPKGILHTQRGRRDWAYDLAVSLRYHGAARTLLTIGLYSNISWVSMLCTLLAGGTLVVSPRFDAAESIDIIARERITHTSMVPIQYQRLVEVLKTRGGDVSSMHAMMSCGSPLHEGLKRDIFDCFPCGIIELYGLTEGIITTLEPEEAEGRWASVGRPLQGTDLCVVDDAGQVLDANQSGEIVSRGRISMPCYWGREKATAEAEFIDTQGVQWLRSGDIGYFDEQGYFYIVDRKKDMILSGGQNIYPQDIEAVLVEHPAIDDVAVIGLASRRWGETPVALVVPVPAADESAEALCAWANGLLGKQQRLAEVILVEELPRNPNGKILKRELRASYAERRYE</sequence>
<feature type="domain" description="AMP-dependent synthetase/ligase" evidence="1">
    <location>
        <begin position="24"/>
        <end position="373"/>
    </location>
</feature>
<dbReference type="Pfam" id="PF13193">
    <property type="entry name" value="AMP-binding_C"/>
    <property type="match status" value="1"/>
</dbReference>
<dbReference type="GO" id="GO:0016878">
    <property type="term" value="F:acid-thiol ligase activity"/>
    <property type="evidence" value="ECO:0007669"/>
    <property type="project" value="UniProtKB-ARBA"/>
</dbReference>
<dbReference type="InterPro" id="IPR050237">
    <property type="entry name" value="ATP-dep_AMP-bd_enzyme"/>
</dbReference>
<dbReference type="PROSITE" id="PS00455">
    <property type="entry name" value="AMP_BINDING"/>
    <property type="match status" value="1"/>
</dbReference>
<evidence type="ECO:0000313" key="3">
    <source>
        <dbReference type="EMBL" id="TGD75784.1"/>
    </source>
</evidence>
<evidence type="ECO:0000259" key="1">
    <source>
        <dbReference type="Pfam" id="PF00501"/>
    </source>
</evidence>
<feature type="domain" description="AMP-binding enzyme C-terminal" evidence="2">
    <location>
        <begin position="429"/>
        <end position="503"/>
    </location>
</feature>
<dbReference type="PANTHER" id="PTHR43767">
    <property type="entry name" value="LONG-CHAIN-FATTY-ACID--COA LIGASE"/>
    <property type="match status" value="1"/>
</dbReference>
<gene>
    <name evidence="3" type="ORF">E4634_02635</name>
</gene>
<dbReference type="InterPro" id="IPR020845">
    <property type="entry name" value="AMP-binding_CS"/>
</dbReference>
<dbReference type="AlphaFoldDB" id="A0A4Z0M8I1"/>